<dbReference type="InterPro" id="IPR036291">
    <property type="entry name" value="NAD(P)-bd_dom_sf"/>
</dbReference>
<dbReference type="AlphaFoldDB" id="A0A0C2WZD8"/>
<dbReference type="EMBL" id="KN824351">
    <property type="protein sequence ID" value="KIM22632.1"/>
    <property type="molecule type" value="Genomic_DNA"/>
</dbReference>
<keyword evidence="3" id="KW-1185">Reference proteome</keyword>
<evidence type="ECO:0000313" key="3">
    <source>
        <dbReference type="Proteomes" id="UP000054097"/>
    </source>
</evidence>
<evidence type="ECO:0000256" key="1">
    <source>
        <dbReference type="SAM" id="SignalP"/>
    </source>
</evidence>
<evidence type="ECO:0008006" key="4">
    <source>
        <dbReference type="Google" id="ProtNLM"/>
    </source>
</evidence>
<dbReference type="SUPFAM" id="SSF51735">
    <property type="entry name" value="NAD(P)-binding Rossmann-fold domains"/>
    <property type="match status" value="1"/>
</dbReference>
<gene>
    <name evidence="2" type="ORF">M408DRAFT_332826</name>
</gene>
<accession>A0A0C2WZD8</accession>
<feature type="chain" id="PRO_5002173908" description="NAD-dependent epimerase/dehydratase domain-containing protein" evidence="1">
    <location>
        <begin position="31"/>
        <end position="433"/>
    </location>
</feature>
<dbReference type="STRING" id="933852.A0A0C2WZD8"/>
<dbReference type="Gene3D" id="3.40.50.720">
    <property type="entry name" value="NAD(P)-binding Rossmann-like Domain"/>
    <property type="match status" value="1"/>
</dbReference>
<dbReference type="Proteomes" id="UP000054097">
    <property type="component" value="Unassembled WGS sequence"/>
</dbReference>
<sequence length="433" mass="48131">MTAKPNVMIFGGLALMAPILTLQLIPPLPAEPLISHIRIVDKYLVDPPTTRIPKAFLKALQDRKDLIEYRQVNLTTPSAVSKCFMDLAPNGLPYTHIIDATGEFHPTRPVEVYIQNTLCAALHIARASASQMERIPGSIKAHVRLAIPWYKHPGIEKRYKETDPEGWKPKNMPGVWWHESLRAIGSIKGLPLVVVRCGFPYGEGYFPFEVTTITLLALVYKHIGREMRLLWSPNLPKSCINTYDLAGAVWKAAEWISTLSREEADAIAGAPIPPSYDDSVTSENCPDAILASAGSVTIPTFNAVDESDATQGSVTAVVSRVFGIEIGFLESSTGIFEGKVLGQVIQEATEVHMMAWNEIITNANPPVPDTPLLPYISPSLLAHDGCGMDGERMRKILKYEFRYPRFDERAIRDYINWCRSEGIWPETDLYTSS</sequence>
<proteinExistence type="predicted"/>
<protein>
    <recommendedName>
        <fullName evidence="4">NAD-dependent epimerase/dehydratase domain-containing protein</fullName>
    </recommendedName>
</protein>
<organism evidence="2 3">
    <name type="scientific">Serendipita vermifera MAFF 305830</name>
    <dbReference type="NCBI Taxonomy" id="933852"/>
    <lineage>
        <taxon>Eukaryota</taxon>
        <taxon>Fungi</taxon>
        <taxon>Dikarya</taxon>
        <taxon>Basidiomycota</taxon>
        <taxon>Agaricomycotina</taxon>
        <taxon>Agaricomycetes</taxon>
        <taxon>Sebacinales</taxon>
        <taxon>Serendipitaceae</taxon>
        <taxon>Serendipita</taxon>
    </lineage>
</organism>
<reference evidence="2 3" key="1">
    <citation type="submission" date="2014-04" db="EMBL/GenBank/DDBJ databases">
        <authorList>
            <consortium name="DOE Joint Genome Institute"/>
            <person name="Kuo A."/>
            <person name="Zuccaro A."/>
            <person name="Kohler A."/>
            <person name="Nagy L.G."/>
            <person name="Floudas D."/>
            <person name="Copeland A."/>
            <person name="Barry K.W."/>
            <person name="Cichocki N."/>
            <person name="Veneault-Fourrey C."/>
            <person name="LaButti K."/>
            <person name="Lindquist E.A."/>
            <person name="Lipzen A."/>
            <person name="Lundell T."/>
            <person name="Morin E."/>
            <person name="Murat C."/>
            <person name="Sun H."/>
            <person name="Tunlid A."/>
            <person name="Henrissat B."/>
            <person name="Grigoriev I.V."/>
            <person name="Hibbett D.S."/>
            <person name="Martin F."/>
            <person name="Nordberg H.P."/>
            <person name="Cantor M.N."/>
            <person name="Hua S.X."/>
        </authorList>
    </citation>
    <scope>NUCLEOTIDE SEQUENCE [LARGE SCALE GENOMIC DNA]</scope>
    <source>
        <strain evidence="2 3">MAFF 305830</strain>
    </source>
</reference>
<reference evidence="3" key="2">
    <citation type="submission" date="2015-01" db="EMBL/GenBank/DDBJ databases">
        <title>Evolutionary Origins and Diversification of the Mycorrhizal Mutualists.</title>
        <authorList>
            <consortium name="DOE Joint Genome Institute"/>
            <consortium name="Mycorrhizal Genomics Consortium"/>
            <person name="Kohler A."/>
            <person name="Kuo A."/>
            <person name="Nagy L.G."/>
            <person name="Floudas D."/>
            <person name="Copeland A."/>
            <person name="Barry K.W."/>
            <person name="Cichocki N."/>
            <person name="Veneault-Fourrey C."/>
            <person name="LaButti K."/>
            <person name="Lindquist E.A."/>
            <person name="Lipzen A."/>
            <person name="Lundell T."/>
            <person name="Morin E."/>
            <person name="Murat C."/>
            <person name="Riley R."/>
            <person name="Ohm R."/>
            <person name="Sun H."/>
            <person name="Tunlid A."/>
            <person name="Henrissat B."/>
            <person name="Grigoriev I.V."/>
            <person name="Hibbett D.S."/>
            <person name="Martin F."/>
        </authorList>
    </citation>
    <scope>NUCLEOTIDE SEQUENCE [LARGE SCALE GENOMIC DNA]</scope>
    <source>
        <strain evidence="3">MAFF 305830</strain>
    </source>
</reference>
<name>A0A0C2WZD8_SERVB</name>
<evidence type="ECO:0000313" key="2">
    <source>
        <dbReference type="EMBL" id="KIM22632.1"/>
    </source>
</evidence>
<dbReference type="OrthoDB" id="16464at2759"/>
<dbReference type="HOGENOM" id="CLU_045030_0_0_1"/>
<feature type="signal peptide" evidence="1">
    <location>
        <begin position="1"/>
        <end position="30"/>
    </location>
</feature>
<keyword evidence="1" id="KW-0732">Signal</keyword>